<organism evidence="1 2">
    <name type="scientific">Pseudomonas benzenivorans</name>
    <dbReference type="NCBI Taxonomy" id="556533"/>
    <lineage>
        <taxon>Bacteria</taxon>
        <taxon>Pseudomonadati</taxon>
        <taxon>Pseudomonadota</taxon>
        <taxon>Gammaproteobacteria</taxon>
        <taxon>Pseudomonadales</taxon>
        <taxon>Pseudomonadaceae</taxon>
        <taxon>Pseudomonas</taxon>
    </lineage>
</organism>
<name>A0ABY5HC47_9PSED</name>
<gene>
    <name evidence="1" type="ORF">KDW96_07635</name>
</gene>
<dbReference type="Proteomes" id="UP001059672">
    <property type="component" value="Chromosome"/>
</dbReference>
<protein>
    <submittedName>
        <fullName evidence="1">Uncharacterized protein</fullName>
    </submittedName>
</protein>
<accession>A0ABY5HC47</accession>
<reference evidence="1" key="1">
    <citation type="submission" date="2021-04" db="EMBL/GenBank/DDBJ databases">
        <title>Oceanospirillales bacteria with DddD are important DMSP degraders in coastal seawater.</title>
        <authorList>
            <person name="Liu J."/>
        </authorList>
    </citation>
    <scope>NUCLEOTIDE SEQUENCE</scope>
    <source>
        <strain evidence="1">D13-4</strain>
    </source>
</reference>
<keyword evidence="2" id="KW-1185">Reference proteome</keyword>
<sequence>MLIVDRVICNLCLCDMGQLHHQPAPQADLLPDLRLPPHFTVCPLCLDSSEVVAATAEPAAA</sequence>
<dbReference type="RefSeq" id="WP_255839843.1">
    <property type="nucleotide sequence ID" value="NZ_CP073346.1"/>
</dbReference>
<evidence type="ECO:0000313" key="1">
    <source>
        <dbReference type="EMBL" id="UTW09168.1"/>
    </source>
</evidence>
<proteinExistence type="predicted"/>
<dbReference type="EMBL" id="CP073346">
    <property type="protein sequence ID" value="UTW09168.1"/>
    <property type="molecule type" value="Genomic_DNA"/>
</dbReference>
<evidence type="ECO:0000313" key="2">
    <source>
        <dbReference type="Proteomes" id="UP001059672"/>
    </source>
</evidence>